<accession>A0A9X2UVP9</accession>
<proteinExistence type="predicted"/>
<evidence type="ECO:0000313" key="3">
    <source>
        <dbReference type="Proteomes" id="UP001155057"/>
    </source>
</evidence>
<comment type="caution">
    <text evidence="2">The sequence shown here is derived from an EMBL/GenBank/DDBJ whole genome shotgun (WGS) entry which is preliminary data.</text>
</comment>
<dbReference type="EMBL" id="JANUAE010000018">
    <property type="protein sequence ID" value="MCS3711799.1"/>
    <property type="molecule type" value="Genomic_DNA"/>
</dbReference>
<evidence type="ECO:0000256" key="1">
    <source>
        <dbReference type="SAM" id="MobiDB-lite"/>
    </source>
</evidence>
<dbReference type="AlphaFoldDB" id="A0A9X2UVP9"/>
<reference evidence="2" key="1">
    <citation type="submission" date="2022-08" db="EMBL/GenBank/DDBJ databases">
        <title>Genomic Encyclopedia of Type Strains, Phase V (KMG-V): Genome sequencing to study the core and pangenomes of soil and plant-associated prokaryotes.</title>
        <authorList>
            <person name="Whitman W."/>
        </authorList>
    </citation>
    <scope>NUCLEOTIDE SEQUENCE</scope>
    <source>
        <strain evidence="2">SP3049</strain>
    </source>
</reference>
<gene>
    <name evidence="2" type="ORF">GGP61_003434</name>
</gene>
<dbReference type="Proteomes" id="UP001155057">
    <property type="component" value="Unassembled WGS sequence"/>
</dbReference>
<evidence type="ECO:0000313" key="2">
    <source>
        <dbReference type="EMBL" id="MCS3711799.1"/>
    </source>
</evidence>
<sequence length="38" mass="4495">MKINRQHFHETEDELAPDFPSSERGLHSDKWNPHAHSI</sequence>
<feature type="region of interest" description="Disordered" evidence="1">
    <location>
        <begin position="1"/>
        <end position="38"/>
    </location>
</feature>
<name>A0A9X2UVP9_9BACT</name>
<organism evidence="2 3">
    <name type="scientific">Salinibacter ruber</name>
    <dbReference type="NCBI Taxonomy" id="146919"/>
    <lineage>
        <taxon>Bacteria</taxon>
        <taxon>Pseudomonadati</taxon>
        <taxon>Rhodothermota</taxon>
        <taxon>Rhodothermia</taxon>
        <taxon>Rhodothermales</taxon>
        <taxon>Salinibacteraceae</taxon>
        <taxon>Salinibacter</taxon>
    </lineage>
</organism>
<protein>
    <submittedName>
        <fullName evidence="2">Uncharacterized protein</fullName>
    </submittedName>
</protein>